<dbReference type="Pfam" id="PF13927">
    <property type="entry name" value="Ig_3"/>
    <property type="match status" value="2"/>
</dbReference>
<dbReference type="GO" id="GO:0030424">
    <property type="term" value="C:axon"/>
    <property type="evidence" value="ECO:0007669"/>
    <property type="project" value="UniProtKB-SubCell"/>
</dbReference>
<dbReference type="SUPFAM" id="SSF48726">
    <property type="entry name" value="Immunoglobulin"/>
    <property type="match status" value="4"/>
</dbReference>
<organism evidence="20 21">
    <name type="scientific">Denticeps clupeoides</name>
    <name type="common">denticle herring</name>
    <dbReference type="NCBI Taxonomy" id="299321"/>
    <lineage>
        <taxon>Eukaryota</taxon>
        <taxon>Metazoa</taxon>
        <taxon>Chordata</taxon>
        <taxon>Craniata</taxon>
        <taxon>Vertebrata</taxon>
        <taxon>Euteleostomi</taxon>
        <taxon>Actinopterygii</taxon>
        <taxon>Neopterygii</taxon>
        <taxon>Teleostei</taxon>
        <taxon>Clupei</taxon>
        <taxon>Clupeiformes</taxon>
        <taxon>Denticipitoidei</taxon>
        <taxon>Denticipitidae</taxon>
        <taxon>Denticeps</taxon>
    </lineage>
</organism>
<dbReference type="Pfam" id="PF08205">
    <property type="entry name" value="C2-set_2"/>
    <property type="match status" value="1"/>
</dbReference>
<evidence type="ECO:0000256" key="1">
    <source>
        <dbReference type="ARBA" id="ARBA00004251"/>
    </source>
</evidence>
<name>A0AAY4D5I5_9TELE</name>
<evidence type="ECO:0000256" key="10">
    <source>
        <dbReference type="ARBA" id="ARBA00023130"/>
    </source>
</evidence>
<protein>
    <recommendedName>
        <fullName evidence="19">Ig-like domain-containing protein</fullName>
    </recommendedName>
</protein>
<evidence type="ECO:0000256" key="7">
    <source>
        <dbReference type="ARBA" id="ARBA00022859"/>
    </source>
</evidence>
<evidence type="ECO:0000256" key="18">
    <source>
        <dbReference type="SAM" id="SignalP"/>
    </source>
</evidence>
<evidence type="ECO:0000256" key="12">
    <source>
        <dbReference type="ARBA" id="ARBA00023157"/>
    </source>
</evidence>
<keyword evidence="7" id="KW-0391">Immunity</keyword>
<dbReference type="AlphaFoldDB" id="A0AAY4D5I5"/>
<dbReference type="SMART" id="SM00408">
    <property type="entry name" value="IGc2"/>
    <property type="match status" value="2"/>
</dbReference>
<dbReference type="GeneTree" id="ENSGT00940000156881"/>
<feature type="compositionally biased region" description="Basic and acidic residues" evidence="16">
    <location>
        <begin position="541"/>
        <end position="564"/>
    </location>
</feature>
<dbReference type="SMART" id="SM00409">
    <property type="entry name" value="IG"/>
    <property type="match status" value="3"/>
</dbReference>
<dbReference type="GO" id="GO:0005886">
    <property type="term" value="C:plasma membrane"/>
    <property type="evidence" value="ECO:0007669"/>
    <property type="project" value="UniProtKB-SubCell"/>
</dbReference>
<evidence type="ECO:0000256" key="5">
    <source>
        <dbReference type="ARBA" id="ARBA00022692"/>
    </source>
</evidence>
<dbReference type="PANTHER" id="PTHR11973">
    <property type="entry name" value="CELL SURFACE GLYCOPROTEIN MUC18-RELATED"/>
    <property type="match status" value="1"/>
</dbReference>
<evidence type="ECO:0000256" key="9">
    <source>
        <dbReference type="ARBA" id="ARBA00022989"/>
    </source>
</evidence>
<feature type="signal peptide" evidence="18">
    <location>
        <begin position="1"/>
        <end position="24"/>
    </location>
</feature>
<dbReference type="InterPro" id="IPR013783">
    <property type="entry name" value="Ig-like_fold"/>
</dbReference>
<feature type="domain" description="Ig-like" evidence="19">
    <location>
        <begin position="241"/>
        <end position="318"/>
    </location>
</feature>
<reference evidence="20" key="2">
    <citation type="submission" date="2025-08" db="UniProtKB">
        <authorList>
            <consortium name="Ensembl"/>
        </authorList>
    </citation>
    <scope>IDENTIFICATION</scope>
</reference>
<dbReference type="GO" id="GO:0007155">
    <property type="term" value="P:cell adhesion"/>
    <property type="evidence" value="ECO:0007669"/>
    <property type="project" value="UniProtKB-KW"/>
</dbReference>
<sequence>MPSSAACLLRAFVAAVMCLPVSSSIPTAIGSYGENIEVPCFYTTPLPSDLIFIKWKYTQDDGLSGDLLVKQAQKAEATISAMGLYKDRVSLSNTSSLILSKGVLADQRTFTCMVVGPSSLNEYPVQVKVYKKPSAPQIKNKAKELENGKLTMLGECVTQDANPAANVTWAKNGQPLVNDGSTVKISNQVTVNKATGLSTTTSALQYTAGKGDVDSKFTCLVQQEAGPVQTTTPETFTINYPTEKMSLQVVGEGTLKEGDSLVLKCQADGNPPPTKFYFHIKGQKVPVDNDTLVMPGVTRDKSGQYKCSLYDNEKMEATKDIVVNYLDLSLSPSGSVLKNHGEALPVTVLKNASGEVKVWWTKDNVKLEKQPDFKSLRYADAGLYLVEASLAGIKRTQSFQLVVQGKPIITHLSKAYSTDKNHKVLTCEAEGSPKPTLQWSVNGTDEENFYDKGKVIYKITVVPSQNLTVSCTASNALGEESRFIDVFSLNGNGPHHEDRYEDADQAKVIVGVVVGLLLAAAIVGLIYWVYMKKSRQGSWKTGEKETGTSEEEKKLEENNHKAEV</sequence>
<keyword evidence="12" id="KW-1015">Disulfide bond</keyword>
<evidence type="ECO:0000256" key="6">
    <source>
        <dbReference type="ARBA" id="ARBA00022737"/>
    </source>
</evidence>
<keyword evidence="14" id="KW-0966">Cell projection</keyword>
<keyword evidence="15" id="KW-0393">Immunoglobulin domain</keyword>
<dbReference type="GeneID" id="114791838"/>
<keyword evidence="13" id="KW-0325">Glycoprotein</keyword>
<evidence type="ECO:0000256" key="4">
    <source>
        <dbReference type="ARBA" id="ARBA00022475"/>
    </source>
</evidence>
<keyword evidence="9 17" id="KW-1133">Transmembrane helix</keyword>
<reference evidence="20" key="3">
    <citation type="submission" date="2025-09" db="UniProtKB">
        <authorList>
            <consortium name="Ensembl"/>
        </authorList>
    </citation>
    <scope>IDENTIFICATION</scope>
</reference>
<evidence type="ECO:0000256" key="17">
    <source>
        <dbReference type="SAM" id="Phobius"/>
    </source>
</evidence>
<evidence type="ECO:0000313" key="20">
    <source>
        <dbReference type="Ensembl" id="ENSDCDP00010040663.1"/>
    </source>
</evidence>
<evidence type="ECO:0000256" key="11">
    <source>
        <dbReference type="ARBA" id="ARBA00023136"/>
    </source>
</evidence>
<dbReference type="InterPro" id="IPR051116">
    <property type="entry name" value="Surface_Rcpt/Adhesion_Mol"/>
</dbReference>
<evidence type="ECO:0000259" key="19">
    <source>
        <dbReference type="PROSITE" id="PS50835"/>
    </source>
</evidence>
<feature type="domain" description="Ig-like" evidence="19">
    <location>
        <begin position="20"/>
        <end position="128"/>
    </location>
</feature>
<evidence type="ECO:0000256" key="14">
    <source>
        <dbReference type="ARBA" id="ARBA00023273"/>
    </source>
</evidence>
<dbReference type="PANTHER" id="PTHR11973:SF2">
    <property type="entry name" value="CD166 ANTIGEN"/>
    <property type="match status" value="1"/>
</dbReference>
<keyword evidence="10" id="KW-1064">Adaptive immunity</keyword>
<evidence type="ECO:0000256" key="3">
    <source>
        <dbReference type="ARBA" id="ARBA00004489"/>
    </source>
</evidence>
<dbReference type="InterPro" id="IPR003599">
    <property type="entry name" value="Ig_sub"/>
</dbReference>
<dbReference type="InterPro" id="IPR036179">
    <property type="entry name" value="Ig-like_dom_sf"/>
</dbReference>
<dbReference type="InterPro" id="IPR013162">
    <property type="entry name" value="CD80_C2-set"/>
</dbReference>
<keyword evidence="11 17" id="KW-0472">Membrane</keyword>
<feature type="chain" id="PRO_5044331065" description="Ig-like domain-containing protein" evidence="18">
    <location>
        <begin position="25"/>
        <end position="564"/>
    </location>
</feature>
<keyword evidence="5 17" id="KW-0812">Transmembrane</keyword>
<dbReference type="Ensembl" id="ENSDCDT00010050542.1">
    <property type="protein sequence ID" value="ENSDCDP00010040663.1"/>
    <property type="gene ID" value="ENSDCDG00010025917.1"/>
</dbReference>
<dbReference type="RefSeq" id="XP_028838140.1">
    <property type="nucleotide sequence ID" value="XM_028982307.1"/>
</dbReference>
<comment type="subcellular location">
    <subcellularLocation>
        <location evidence="1">Cell membrane</location>
        <topology evidence="1">Single-pass type I membrane protein</topology>
    </subcellularLocation>
    <subcellularLocation>
        <location evidence="3">Cell projection</location>
        <location evidence="3">Axon</location>
    </subcellularLocation>
    <subcellularLocation>
        <location evidence="2">Cell projection</location>
        <location evidence="2">Dendrite</location>
    </subcellularLocation>
</comment>
<dbReference type="InterPro" id="IPR003598">
    <property type="entry name" value="Ig_sub2"/>
</dbReference>
<accession>A0AAY4D5I5</accession>
<dbReference type="Gene3D" id="2.60.40.10">
    <property type="entry name" value="Immunoglobulins"/>
    <property type="match status" value="4"/>
</dbReference>
<proteinExistence type="predicted"/>
<keyword evidence="4" id="KW-1003">Cell membrane</keyword>
<evidence type="ECO:0000256" key="8">
    <source>
        <dbReference type="ARBA" id="ARBA00022889"/>
    </source>
</evidence>
<feature type="domain" description="Ig-like" evidence="19">
    <location>
        <begin position="133"/>
        <end position="237"/>
    </location>
</feature>
<evidence type="ECO:0000256" key="15">
    <source>
        <dbReference type="ARBA" id="ARBA00023319"/>
    </source>
</evidence>
<evidence type="ECO:0000313" key="21">
    <source>
        <dbReference type="Proteomes" id="UP000694580"/>
    </source>
</evidence>
<evidence type="ECO:0000256" key="13">
    <source>
        <dbReference type="ARBA" id="ARBA00023180"/>
    </source>
</evidence>
<evidence type="ECO:0000256" key="2">
    <source>
        <dbReference type="ARBA" id="ARBA00004279"/>
    </source>
</evidence>
<reference evidence="20 21" key="1">
    <citation type="submission" date="2020-06" db="EMBL/GenBank/DDBJ databases">
        <authorList>
            <consortium name="Wellcome Sanger Institute Data Sharing"/>
        </authorList>
    </citation>
    <scope>NUCLEOTIDE SEQUENCE [LARGE SCALE GENOMIC DNA]</scope>
</reference>
<evidence type="ECO:0000256" key="16">
    <source>
        <dbReference type="SAM" id="MobiDB-lite"/>
    </source>
</evidence>
<keyword evidence="18" id="KW-0732">Signal</keyword>
<dbReference type="GO" id="GO:0002250">
    <property type="term" value="P:adaptive immune response"/>
    <property type="evidence" value="ECO:0007669"/>
    <property type="project" value="UniProtKB-KW"/>
</dbReference>
<dbReference type="PROSITE" id="PS50835">
    <property type="entry name" value="IG_LIKE"/>
    <property type="match status" value="4"/>
</dbReference>
<gene>
    <name evidence="20" type="primary">alcama</name>
</gene>
<feature type="transmembrane region" description="Helical" evidence="17">
    <location>
        <begin position="508"/>
        <end position="530"/>
    </location>
</feature>
<dbReference type="GO" id="GO:0030425">
    <property type="term" value="C:dendrite"/>
    <property type="evidence" value="ECO:0007669"/>
    <property type="project" value="UniProtKB-SubCell"/>
</dbReference>
<feature type="region of interest" description="Disordered" evidence="16">
    <location>
        <begin position="537"/>
        <end position="564"/>
    </location>
</feature>
<keyword evidence="8" id="KW-0130">Cell adhesion</keyword>
<keyword evidence="21" id="KW-1185">Reference proteome</keyword>
<feature type="domain" description="Ig-like" evidence="19">
    <location>
        <begin position="407"/>
        <end position="485"/>
    </location>
</feature>
<keyword evidence="6" id="KW-0677">Repeat</keyword>
<dbReference type="Proteomes" id="UP000694580">
    <property type="component" value="Chromosome 6"/>
</dbReference>
<dbReference type="InterPro" id="IPR007110">
    <property type="entry name" value="Ig-like_dom"/>
</dbReference>